<dbReference type="Proteomes" id="UP000240357">
    <property type="component" value="Unassembled WGS sequence"/>
</dbReference>
<dbReference type="RefSeq" id="WP_106926385.1">
    <property type="nucleotide sequence ID" value="NZ_PYFT01000001.1"/>
</dbReference>
<name>A0A2T2YAN9_9BACT</name>
<evidence type="ECO:0000313" key="1">
    <source>
        <dbReference type="EMBL" id="PSR52601.1"/>
    </source>
</evidence>
<comment type="caution">
    <text evidence="1">The sequence shown here is derived from an EMBL/GenBank/DDBJ whole genome shotgun (WGS) entry which is preliminary data.</text>
</comment>
<proteinExistence type="predicted"/>
<gene>
    <name evidence="1" type="ORF">AHMF7605_03200</name>
</gene>
<evidence type="ECO:0000313" key="2">
    <source>
        <dbReference type="Proteomes" id="UP000240357"/>
    </source>
</evidence>
<sequence>MLSSTENTALLLFTRTPQEEVLHKNLIEKQKVSAQKQFFHKLMEHARKLGQNSGLSFSW</sequence>
<organism evidence="1 2">
    <name type="scientific">Adhaeribacter arboris</name>
    <dbReference type="NCBI Taxonomy" id="2072846"/>
    <lineage>
        <taxon>Bacteria</taxon>
        <taxon>Pseudomonadati</taxon>
        <taxon>Bacteroidota</taxon>
        <taxon>Cytophagia</taxon>
        <taxon>Cytophagales</taxon>
        <taxon>Hymenobacteraceae</taxon>
        <taxon>Adhaeribacter</taxon>
    </lineage>
</organism>
<accession>A0A2T2YAN9</accession>
<dbReference type="EMBL" id="PYFT01000001">
    <property type="protein sequence ID" value="PSR52601.1"/>
    <property type="molecule type" value="Genomic_DNA"/>
</dbReference>
<reference evidence="1 2" key="1">
    <citation type="submission" date="2018-03" db="EMBL/GenBank/DDBJ databases">
        <title>Adhaeribacter sp. HMF7605 Genome sequencing and assembly.</title>
        <authorList>
            <person name="Kang H."/>
            <person name="Kang J."/>
            <person name="Cha I."/>
            <person name="Kim H."/>
            <person name="Joh K."/>
        </authorList>
    </citation>
    <scope>NUCLEOTIDE SEQUENCE [LARGE SCALE GENOMIC DNA]</scope>
    <source>
        <strain evidence="1 2">HMF7605</strain>
    </source>
</reference>
<keyword evidence="2" id="KW-1185">Reference proteome</keyword>
<protein>
    <submittedName>
        <fullName evidence="1">Uncharacterized protein</fullName>
    </submittedName>
</protein>
<dbReference type="AlphaFoldDB" id="A0A2T2YAN9"/>